<organism evidence="1 2">
    <name type="scientific">Panagrolaimus sp. ES5</name>
    <dbReference type="NCBI Taxonomy" id="591445"/>
    <lineage>
        <taxon>Eukaryota</taxon>
        <taxon>Metazoa</taxon>
        <taxon>Ecdysozoa</taxon>
        <taxon>Nematoda</taxon>
        <taxon>Chromadorea</taxon>
        <taxon>Rhabditida</taxon>
        <taxon>Tylenchina</taxon>
        <taxon>Panagrolaimomorpha</taxon>
        <taxon>Panagrolaimoidea</taxon>
        <taxon>Panagrolaimidae</taxon>
        <taxon>Panagrolaimus</taxon>
    </lineage>
</organism>
<proteinExistence type="predicted"/>
<evidence type="ECO:0000313" key="1">
    <source>
        <dbReference type="Proteomes" id="UP000887579"/>
    </source>
</evidence>
<dbReference type="Proteomes" id="UP000887579">
    <property type="component" value="Unplaced"/>
</dbReference>
<evidence type="ECO:0000313" key="2">
    <source>
        <dbReference type="WBParaSite" id="ES5_v2.g22793.t1"/>
    </source>
</evidence>
<reference evidence="2" key="1">
    <citation type="submission" date="2022-11" db="UniProtKB">
        <authorList>
            <consortium name="WormBaseParasite"/>
        </authorList>
    </citation>
    <scope>IDENTIFICATION</scope>
</reference>
<dbReference type="WBParaSite" id="ES5_v2.g22793.t1">
    <property type="protein sequence ID" value="ES5_v2.g22793.t1"/>
    <property type="gene ID" value="ES5_v2.g22793"/>
</dbReference>
<accession>A0AC34FZ60</accession>
<name>A0AC34FZ60_9BILA</name>
<sequence length="203" mass="22602">MIPMASSFFPSFKRTLFCRSRWTRKAAAAAAAAEAKLPLSEYQNIDAAEEAIEKIGSSCSTSKTAKEFEFCSCGKAVACCCGTFEYHLITRIVSNYRTGIMGFEVEVVAGNSQRYYDISGDNTQSFQLQTLERVFLSHCHAKSLTVTVSTIGSSKSKHCNPVNLSSFRCLKKLEYMDIKMNNVATFTCDTPFLFQLKVCQFLC</sequence>
<protein>
    <submittedName>
        <fullName evidence="2">Uncharacterized protein</fullName>
    </submittedName>
</protein>